<evidence type="ECO:0000313" key="3">
    <source>
        <dbReference type="Proteomes" id="UP000239757"/>
    </source>
</evidence>
<evidence type="ECO:0000256" key="1">
    <source>
        <dbReference type="SAM" id="MobiDB-lite"/>
    </source>
</evidence>
<feature type="compositionally biased region" description="Low complexity" evidence="1">
    <location>
        <begin position="1"/>
        <end position="15"/>
    </location>
</feature>
<sequence length="268" mass="30391">MGASESALLGSSSTSPILTAPPTEGSLTDILVRKPSSSSAQVHQSSNLVISSHWRLFLPDECFGCYRVHKEAKELRIIRLAYPREWYRSDPLGSMVFIQDLFSLALHYFFWTIKIGTVNPKVLLELFSMYRDWQEEKAREISKKQEERENKIEVADALAVKLLQRFNYSVSTMKTTSQHFSECCFRDEMMSATMVYRHTLQVELGDLKGRLTEVLSNCDSLCKRIAAEGPEPLRSSIKPFAVATANLTANQRVEPTNQSSISIEDKLE</sequence>
<organism evidence="2 3">
    <name type="scientific">Gossypium barbadense</name>
    <name type="common">Sea Island cotton</name>
    <name type="synonym">Hibiscus barbadensis</name>
    <dbReference type="NCBI Taxonomy" id="3634"/>
    <lineage>
        <taxon>Eukaryota</taxon>
        <taxon>Viridiplantae</taxon>
        <taxon>Streptophyta</taxon>
        <taxon>Embryophyta</taxon>
        <taxon>Tracheophyta</taxon>
        <taxon>Spermatophyta</taxon>
        <taxon>Magnoliopsida</taxon>
        <taxon>eudicotyledons</taxon>
        <taxon>Gunneridae</taxon>
        <taxon>Pentapetalae</taxon>
        <taxon>rosids</taxon>
        <taxon>malvids</taxon>
        <taxon>Malvales</taxon>
        <taxon>Malvaceae</taxon>
        <taxon>Malvoideae</taxon>
        <taxon>Gossypium</taxon>
    </lineage>
</organism>
<accession>A0A2P5X1X2</accession>
<dbReference type="PANTHER" id="PTHR36409:SF1">
    <property type="entry name" value="BLOC-1-RELATED COMPLEX SUBUNIT 5"/>
    <property type="match status" value="1"/>
</dbReference>
<dbReference type="OrthoDB" id="1060596at2759"/>
<feature type="region of interest" description="Disordered" evidence="1">
    <location>
        <begin position="1"/>
        <end position="22"/>
    </location>
</feature>
<protein>
    <submittedName>
        <fullName evidence="2">Uncharacterized protein</fullName>
    </submittedName>
</protein>
<evidence type="ECO:0000313" key="2">
    <source>
        <dbReference type="EMBL" id="PPR97315.1"/>
    </source>
</evidence>
<dbReference type="EMBL" id="KZ665884">
    <property type="protein sequence ID" value="PPR97315.1"/>
    <property type="molecule type" value="Genomic_DNA"/>
</dbReference>
<reference evidence="2 3" key="1">
    <citation type="submission" date="2015-01" db="EMBL/GenBank/DDBJ databases">
        <title>Genome of allotetraploid Gossypium barbadense reveals genomic plasticity and fiber elongation in cotton evolution.</title>
        <authorList>
            <person name="Chen X."/>
            <person name="Liu X."/>
            <person name="Zhao B."/>
            <person name="Zheng H."/>
            <person name="Hu Y."/>
            <person name="Lu G."/>
            <person name="Yang C."/>
            <person name="Chen J."/>
            <person name="Shan C."/>
            <person name="Zhang L."/>
            <person name="Zhou Y."/>
            <person name="Wang L."/>
            <person name="Guo W."/>
            <person name="Bai Y."/>
            <person name="Ruan J."/>
            <person name="Shangguan X."/>
            <person name="Mao Y."/>
            <person name="Jiang J."/>
            <person name="Zhu Y."/>
            <person name="Lei J."/>
            <person name="Kang H."/>
            <person name="Chen S."/>
            <person name="He X."/>
            <person name="Wang R."/>
            <person name="Wang Y."/>
            <person name="Chen J."/>
            <person name="Wang L."/>
            <person name="Yu S."/>
            <person name="Wang B."/>
            <person name="Wei J."/>
            <person name="Song S."/>
            <person name="Lu X."/>
            <person name="Gao Z."/>
            <person name="Gu W."/>
            <person name="Deng X."/>
            <person name="Ma D."/>
            <person name="Wang S."/>
            <person name="Liang W."/>
            <person name="Fang L."/>
            <person name="Cai C."/>
            <person name="Zhu X."/>
            <person name="Zhou B."/>
            <person name="Zhang Y."/>
            <person name="Chen Z."/>
            <person name="Xu S."/>
            <person name="Zhu R."/>
            <person name="Wang S."/>
            <person name="Zhang T."/>
            <person name="Zhao G."/>
        </authorList>
    </citation>
    <scope>NUCLEOTIDE SEQUENCE [LARGE SCALE GENOMIC DNA]</scope>
    <source>
        <strain evidence="3">cv. Xinhai21</strain>
        <tissue evidence="2">Leaf</tissue>
    </source>
</reference>
<name>A0A2P5X1X2_GOSBA</name>
<dbReference type="PANTHER" id="PTHR36409">
    <property type="entry name" value="EXPRESSED PROTEIN"/>
    <property type="match status" value="1"/>
</dbReference>
<dbReference type="Proteomes" id="UP000239757">
    <property type="component" value="Unassembled WGS sequence"/>
</dbReference>
<proteinExistence type="predicted"/>
<dbReference type="AlphaFoldDB" id="A0A2P5X1X2"/>
<gene>
    <name evidence="2" type="ORF">GOBAR_AA23342</name>
</gene>